<evidence type="ECO:0000256" key="4">
    <source>
        <dbReference type="ARBA" id="ARBA00023136"/>
    </source>
</evidence>
<feature type="transmembrane region" description="Helical" evidence="7">
    <location>
        <begin position="158"/>
        <end position="178"/>
    </location>
</feature>
<dbReference type="Gene3D" id="3.30.160.60">
    <property type="entry name" value="Classic Zinc Finger"/>
    <property type="match status" value="1"/>
</dbReference>
<feature type="compositionally biased region" description="Low complexity" evidence="8">
    <location>
        <begin position="110"/>
        <end position="119"/>
    </location>
</feature>
<evidence type="ECO:0000313" key="10">
    <source>
        <dbReference type="Proteomes" id="UP001501746"/>
    </source>
</evidence>
<dbReference type="Proteomes" id="UP001501746">
    <property type="component" value="Unassembled WGS sequence"/>
</dbReference>
<keyword evidence="5 7" id="KW-0456">Lyase</keyword>
<feature type="site" description="Important for catalytic activity" evidence="7">
    <location>
        <position position="377"/>
    </location>
</feature>
<evidence type="ECO:0000256" key="5">
    <source>
        <dbReference type="ARBA" id="ARBA00023239"/>
    </source>
</evidence>
<accession>A0ABP4Z5S0</accession>
<proteinExistence type="inferred from homology"/>
<organism evidence="9 10">
    <name type="scientific">Agromyces salentinus</name>
    <dbReference type="NCBI Taxonomy" id="269421"/>
    <lineage>
        <taxon>Bacteria</taxon>
        <taxon>Bacillati</taxon>
        <taxon>Actinomycetota</taxon>
        <taxon>Actinomycetes</taxon>
        <taxon>Micrococcales</taxon>
        <taxon>Microbacteriaceae</taxon>
        <taxon>Agromyces</taxon>
    </lineage>
</organism>
<keyword evidence="2 7" id="KW-0812">Transmembrane</keyword>
<evidence type="ECO:0000256" key="1">
    <source>
        <dbReference type="ARBA" id="ARBA00022475"/>
    </source>
</evidence>
<comment type="catalytic activity">
    <reaction evidence="7">
        <text>a peptidoglycan chain = a peptidoglycan chain with N-acetyl-1,6-anhydromuramyl-[peptide] at the reducing end + a peptidoglycan chain with N-acetylglucosamine at the non-reducing end.</text>
        <dbReference type="EC" id="4.2.2.29"/>
    </reaction>
</comment>
<evidence type="ECO:0000256" key="3">
    <source>
        <dbReference type="ARBA" id="ARBA00022989"/>
    </source>
</evidence>
<evidence type="ECO:0000256" key="7">
    <source>
        <dbReference type="HAMAP-Rule" id="MF_02065"/>
    </source>
</evidence>
<keyword evidence="4 7" id="KW-0472">Membrane</keyword>
<gene>
    <name evidence="7" type="primary">mltG</name>
    <name evidence="9" type="ORF">GCM10009750_30820</name>
</gene>
<comment type="caution">
    <text evidence="9">The sequence shown here is derived from an EMBL/GenBank/DDBJ whole genome shotgun (WGS) entry which is preliminary data.</text>
</comment>
<reference evidence="10" key="1">
    <citation type="journal article" date="2019" name="Int. J. Syst. Evol. Microbiol.">
        <title>The Global Catalogue of Microorganisms (GCM) 10K type strain sequencing project: providing services to taxonomists for standard genome sequencing and annotation.</title>
        <authorList>
            <consortium name="The Broad Institute Genomics Platform"/>
            <consortium name="The Broad Institute Genome Sequencing Center for Infectious Disease"/>
            <person name="Wu L."/>
            <person name="Ma J."/>
        </authorList>
    </citation>
    <scope>NUCLEOTIDE SEQUENCE [LARGE SCALE GENOMIC DNA]</scope>
    <source>
        <strain evidence="10">JCM 14323</strain>
    </source>
</reference>
<evidence type="ECO:0000256" key="6">
    <source>
        <dbReference type="ARBA" id="ARBA00023316"/>
    </source>
</evidence>
<dbReference type="EMBL" id="BAAANK010000009">
    <property type="protein sequence ID" value="GAA1842407.1"/>
    <property type="molecule type" value="Genomic_DNA"/>
</dbReference>
<keyword evidence="6 7" id="KW-0961">Cell wall biogenesis/degradation</keyword>
<feature type="compositionally biased region" description="Basic and acidic residues" evidence="8">
    <location>
        <begin position="62"/>
        <end position="75"/>
    </location>
</feature>
<dbReference type="NCBIfam" id="TIGR00247">
    <property type="entry name" value="endolytic transglycosylase MltG"/>
    <property type="match status" value="1"/>
</dbReference>
<comment type="function">
    <text evidence="7">Functions as a peptidoglycan terminase that cleaves nascent peptidoglycan strands endolytically to terminate their elongation.</text>
</comment>
<comment type="subcellular location">
    <subcellularLocation>
        <location evidence="7">Cell membrane</location>
        <topology evidence="7">Single-pass membrane protein</topology>
    </subcellularLocation>
</comment>
<dbReference type="PANTHER" id="PTHR30518:SF2">
    <property type="entry name" value="ENDOLYTIC MUREIN TRANSGLYCOSYLASE"/>
    <property type="match status" value="1"/>
</dbReference>
<keyword evidence="10" id="KW-1185">Reference proteome</keyword>
<evidence type="ECO:0000313" key="9">
    <source>
        <dbReference type="EMBL" id="GAA1842407.1"/>
    </source>
</evidence>
<keyword evidence="1 7" id="KW-1003">Cell membrane</keyword>
<evidence type="ECO:0000256" key="8">
    <source>
        <dbReference type="SAM" id="MobiDB-lite"/>
    </source>
</evidence>
<keyword evidence="3 7" id="KW-1133">Transmembrane helix</keyword>
<dbReference type="EC" id="4.2.2.29" evidence="7"/>
<dbReference type="Gene3D" id="3.30.1490.480">
    <property type="entry name" value="Endolytic murein transglycosylase"/>
    <property type="match status" value="1"/>
</dbReference>
<evidence type="ECO:0000256" key="2">
    <source>
        <dbReference type="ARBA" id="ARBA00022692"/>
    </source>
</evidence>
<feature type="compositionally biased region" description="Low complexity" evidence="8">
    <location>
        <begin position="28"/>
        <end position="51"/>
    </location>
</feature>
<sequence length="508" mass="53951">MTQLPPERRDPTPQRAATDWHALLNGEAQADAARRAAAAQNPPQPADAVPARAAGDPAKPMTRRELRELEQRQQAEEEQAERAAASPPEPLASPSVPAPQAEPFERLVQPAAAAAASPAGAPPPAEAPVDPFVASRVDRRADAYDEYHEPKRKRRGPWGCLIGLLIVAGLAAGAAFFLQGPITAAIDYFTPAEDYEGAGTGEVTFMIHEGDTGSDIAENLVADDVVASYDAFYDLLLAQSPEPEFQPGAYRLANQMSSQAALDALTDPANKLENTFVIPEGTALPDVLVSASEGTGIPLEELQAAAAEPPQDYGLPAEATSLEGFLFPATYTLDPGVDARGVLQTLVDRQFEALDAAGVPEADRWKTVILASIVQREAGSNQADFPKIARVFQNRLDQGINLESDATVAYGTGNLHTVWTTDEERADAGNPYNTYANPGLPVGPIGNPGDVAIAAALRPAEGTWLFFVPVNLETGETVFSTTVEEHDAAVARLQEWCAASEENAAYCE</sequence>
<dbReference type="HAMAP" id="MF_02065">
    <property type="entry name" value="MltG"/>
    <property type="match status" value="1"/>
</dbReference>
<dbReference type="Pfam" id="PF02618">
    <property type="entry name" value="YceG"/>
    <property type="match status" value="1"/>
</dbReference>
<dbReference type="PANTHER" id="PTHR30518">
    <property type="entry name" value="ENDOLYTIC MUREIN TRANSGLYCOSYLASE"/>
    <property type="match status" value="1"/>
</dbReference>
<name>A0ABP4Z5S0_9MICO</name>
<dbReference type="InterPro" id="IPR003770">
    <property type="entry name" value="MLTG-like"/>
</dbReference>
<feature type="region of interest" description="Disordered" evidence="8">
    <location>
        <begin position="25"/>
        <end position="131"/>
    </location>
</feature>
<protein>
    <recommendedName>
        <fullName evidence="7">Endolytic murein transglycosylase</fullName>
        <ecNumber evidence="7">4.2.2.29</ecNumber>
    </recommendedName>
    <alternativeName>
        <fullName evidence="7">Peptidoglycan lytic transglycosylase</fullName>
    </alternativeName>
    <alternativeName>
        <fullName evidence="7">Peptidoglycan polymerization terminase</fullName>
    </alternativeName>
</protein>
<comment type="similarity">
    <text evidence="7">Belongs to the transglycosylase MltG family.</text>
</comment>